<gene>
    <name evidence="2" type="ORF">QNI14_11585</name>
</gene>
<sequence>MTTRFARGAQVIATLAVAAVAFTGCAGSSDPGPDDAGTELNFVTFTGGDAGIKYENLIAAFEDANPGVKVRLEILAGDDTYNSILTSRIAAGTAPDVFEVLNNDTSQFVEADLLADLSDQSWVEHQIDTVRNLADQSDGRTYSFVPEVNSGGVFYNTDIFEEVGVEVPETWDEFLDVVETIRAAGITPLSVGGKDGWTLQTQWTQMMRASSNPEEGALLNSGELAYSESTTAAIMPAFAELVAAGGFDPNATGVDWPSSANDFALGRTAMMIQGTVALPAIRTAAPDGPFSMFPMPFAAEGKDAPLALAPAATQAVPANAAHQELAKRFLEFWASPEVHTKYLNDAAALSSFTTSASADIDPAFETMSELLPTRGIDIAGFVRPTPAVNTAIQTGMQSIMVGTATADEVLESIDAAQQQQ</sequence>
<dbReference type="InterPro" id="IPR006059">
    <property type="entry name" value="SBP"/>
</dbReference>
<evidence type="ECO:0000313" key="2">
    <source>
        <dbReference type="EMBL" id="MDJ1115091.1"/>
    </source>
</evidence>
<dbReference type="PANTHER" id="PTHR43649:SF14">
    <property type="entry name" value="BLR3389 PROTEIN"/>
    <property type="match status" value="1"/>
</dbReference>
<dbReference type="RefSeq" id="WP_283716780.1">
    <property type="nucleotide sequence ID" value="NZ_JASJND010000007.1"/>
</dbReference>
<dbReference type="SUPFAM" id="SSF53850">
    <property type="entry name" value="Periplasmic binding protein-like II"/>
    <property type="match status" value="1"/>
</dbReference>
<feature type="signal peptide" evidence="1">
    <location>
        <begin position="1"/>
        <end position="26"/>
    </location>
</feature>
<feature type="chain" id="PRO_5046941737" evidence="1">
    <location>
        <begin position="27"/>
        <end position="420"/>
    </location>
</feature>
<dbReference type="EMBL" id="JASJND010000007">
    <property type="protein sequence ID" value="MDJ1115091.1"/>
    <property type="molecule type" value="Genomic_DNA"/>
</dbReference>
<name>A0ABT6ZG08_9MICO</name>
<evidence type="ECO:0000313" key="3">
    <source>
        <dbReference type="Proteomes" id="UP001321481"/>
    </source>
</evidence>
<dbReference type="Proteomes" id="UP001321481">
    <property type="component" value="Unassembled WGS sequence"/>
</dbReference>
<organism evidence="2 3">
    <name type="scientific">Microbacterium dauci</name>
    <dbReference type="NCBI Taxonomy" id="3048008"/>
    <lineage>
        <taxon>Bacteria</taxon>
        <taxon>Bacillati</taxon>
        <taxon>Actinomycetota</taxon>
        <taxon>Actinomycetes</taxon>
        <taxon>Micrococcales</taxon>
        <taxon>Microbacteriaceae</taxon>
        <taxon>Microbacterium</taxon>
    </lineage>
</organism>
<comment type="caution">
    <text evidence="2">The sequence shown here is derived from an EMBL/GenBank/DDBJ whole genome shotgun (WGS) entry which is preliminary data.</text>
</comment>
<dbReference type="Pfam" id="PF01547">
    <property type="entry name" value="SBP_bac_1"/>
    <property type="match status" value="1"/>
</dbReference>
<dbReference type="Gene3D" id="3.40.190.10">
    <property type="entry name" value="Periplasmic binding protein-like II"/>
    <property type="match status" value="2"/>
</dbReference>
<protein>
    <submittedName>
        <fullName evidence="2">Extracellular solute-binding protein</fullName>
    </submittedName>
</protein>
<keyword evidence="1" id="KW-0732">Signal</keyword>
<evidence type="ECO:0000256" key="1">
    <source>
        <dbReference type="SAM" id="SignalP"/>
    </source>
</evidence>
<dbReference type="InterPro" id="IPR050490">
    <property type="entry name" value="Bact_solute-bd_prot1"/>
</dbReference>
<accession>A0ABT6ZG08</accession>
<reference evidence="2 3" key="1">
    <citation type="submission" date="2023-05" db="EMBL/GenBank/DDBJ databases">
        <title>Microbacterium dauci sp.nov., Isolated from Carrot Rhizosphere Soil.</title>
        <authorList>
            <person name="Xiao Z."/>
            <person name="Zheng J."/>
        </authorList>
    </citation>
    <scope>NUCLEOTIDE SEQUENCE [LARGE SCALE GENOMIC DNA]</scope>
    <source>
        <strain evidence="2 3">LX3-4</strain>
    </source>
</reference>
<keyword evidence="3" id="KW-1185">Reference proteome</keyword>
<dbReference type="PROSITE" id="PS51257">
    <property type="entry name" value="PROKAR_LIPOPROTEIN"/>
    <property type="match status" value="1"/>
</dbReference>
<dbReference type="PANTHER" id="PTHR43649">
    <property type="entry name" value="ARABINOSE-BINDING PROTEIN-RELATED"/>
    <property type="match status" value="1"/>
</dbReference>
<proteinExistence type="predicted"/>